<dbReference type="RefSeq" id="XP_029722840.1">
    <property type="nucleotide sequence ID" value="XM_029866980.2"/>
</dbReference>
<protein>
    <recommendedName>
        <fullName evidence="3">Secreted protein</fullName>
    </recommendedName>
</protein>
<name>A0ABM1ZKK1_AEDAL</name>
<keyword evidence="2" id="KW-1185">Reference proteome</keyword>
<organism evidence="1 2">
    <name type="scientific">Aedes albopictus</name>
    <name type="common">Asian tiger mosquito</name>
    <name type="synonym">Stegomyia albopicta</name>
    <dbReference type="NCBI Taxonomy" id="7160"/>
    <lineage>
        <taxon>Eukaryota</taxon>
        <taxon>Metazoa</taxon>
        <taxon>Ecdysozoa</taxon>
        <taxon>Arthropoda</taxon>
        <taxon>Hexapoda</taxon>
        <taxon>Insecta</taxon>
        <taxon>Pterygota</taxon>
        <taxon>Neoptera</taxon>
        <taxon>Endopterygota</taxon>
        <taxon>Diptera</taxon>
        <taxon>Nematocera</taxon>
        <taxon>Culicoidea</taxon>
        <taxon>Culicidae</taxon>
        <taxon>Culicinae</taxon>
        <taxon>Aedini</taxon>
        <taxon>Aedes</taxon>
        <taxon>Stegomyia</taxon>
    </lineage>
</organism>
<dbReference type="GeneID" id="115263723"/>
<reference evidence="1" key="2">
    <citation type="submission" date="2025-05" db="UniProtKB">
        <authorList>
            <consortium name="EnsemblMetazoa"/>
        </authorList>
    </citation>
    <scope>IDENTIFICATION</scope>
    <source>
        <strain evidence="1">Foshan</strain>
    </source>
</reference>
<evidence type="ECO:0000313" key="2">
    <source>
        <dbReference type="Proteomes" id="UP000069940"/>
    </source>
</evidence>
<sequence length="259" mass="28099">MNLSVQRTVLSFIAIGAVSLVMVGQLTHAFKLIQPWSDEKPACSNNNHKLLSLFNLLCNATQTTSIATRDACYGCFFRAGVLPAGQTQLTAVSQCATIYLMNSNYALCATSLAQIVTGMRPTSAPTLGTNCYTGYCEFVQCVRRVNANSLINQCILQTLANKDLNVQSQRVGFYINATSCILARTRCDTYNPITGELQTPYGPSLPLGVRNMDILSNALQISPMGDLRIVSFPTKIIAADLFCSSRTFLDQSAFGDSTC</sequence>
<reference evidence="2" key="1">
    <citation type="journal article" date="2015" name="Proc. Natl. Acad. Sci. U.S.A.">
        <title>Genome sequence of the Asian Tiger mosquito, Aedes albopictus, reveals insights into its biology, genetics, and evolution.</title>
        <authorList>
            <person name="Chen X.G."/>
            <person name="Jiang X."/>
            <person name="Gu J."/>
            <person name="Xu M."/>
            <person name="Wu Y."/>
            <person name="Deng Y."/>
            <person name="Zhang C."/>
            <person name="Bonizzoni M."/>
            <person name="Dermauw W."/>
            <person name="Vontas J."/>
            <person name="Armbruster P."/>
            <person name="Huang X."/>
            <person name="Yang Y."/>
            <person name="Zhang H."/>
            <person name="He W."/>
            <person name="Peng H."/>
            <person name="Liu Y."/>
            <person name="Wu K."/>
            <person name="Chen J."/>
            <person name="Lirakis M."/>
            <person name="Topalis P."/>
            <person name="Van Leeuwen T."/>
            <person name="Hall A.B."/>
            <person name="Jiang X."/>
            <person name="Thorpe C."/>
            <person name="Mueller R.L."/>
            <person name="Sun C."/>
            <person name="Waterhouse R.M."/>
            <person name="Yan G."/>
            <person name="Tu Z.J."/>
            <person name="Fang X."/>
            <person name="James A.A."/>
        </authorList>
    </citation>
    <scope>NUCLEOTIDE SEQUENCE [LARGE SCALE GENOMIC DNA]</scope>
    <source>
        <strain evidence="2">Foshan</strain>
    </source>
</reference>
<accession>A0ABM1ZKK1</accession>
<evidence type="ECO:0008006" key="3">
    <source>
        <dbReference type="Google" id="ProtNLM"/>
    </source>
</evidence>
<dbReference type="EnsemblMetazoa" id="AALFPA23_019380.R28508">
    <property type="protein sequence ID" value="AALFPA23_019380.P28508"/>
    <property type="gene ID" value="AALFPA23_019380"/>
</dbReference>
<evidence type="ECO:0000313" key="1">
    <source>
        <dbReference type="EnsemblMetazoa" id="AALFPA23_019380.P28508"/>
    </source>
</evidence>
<dbReference type="Proteomes" id="UP000069940">
    <property type="component" value="Unassembled WGS sequence"/>
</dbReference>
<proteinExistence type="predicted"/>